<evidence type="ECO:0000259" key="8">
    <source>
        <dbReference type="Pfam" id="PF17768"/>
    </source>
</evidence>
<feature type="domain" description="DHHA1" evidence="7">
    <location>
        <begin position="338"/>
        <end position="433"/>
    </location>
</feature>
<dbReference type="InterPro" id="IPR004610">
    <property type="entry name" value="RecJ"/>
</dbReference>
<sequence>MKKWVIKKVEQVNQNLHKNRIINALLNSRGISLPKEALDFLNPKIENLFNPYLLKDMDRAVERIDLAIKKREKIVIYGDYDVDGITSTSILIRAFRKLGVDVSFYIPDRLNEGYGINKDAIDYIKQLATDLIITVDCGITAVEEVEYVKELGMDIIITDHHECKDVIPNTYVINPKRHDCTYPNKNLAGCGVAFKLVQALWMRYNLSGFEEFLDLCAIGTIADIVEITGENRIIVSQGLKKLQYSEKCGIKALKSVAGISEVTSYGIAFQIAPRINAVGRLSDARIAVELFTTTDEDKAMQIAKYLDQENRSRQKIEEEILNESLIMIQNNFDLTKDRVIVLSSPFWHVGVVGIVASRLVERFHRPVILLCEDKDGLCKGSGRSIEGFNLFENLLKCDDILVKFGGHELAAGLTIEKSKISELIARLNEYAKEMDVEMFLPKLYIDLEMSSEDITFETAEEIKKLEPYGFGNPSPIFYMENLKVLSKRAVGSNNKHLKLILDKDNITYDGVYFNGYEELKDKEWDNIDVVFNLDINEWNNTKNLQLLIKAVRPHSRWVSEYFKSNYYRYLKFMDNNKLSYCNLDGINFIPKNENFLKEFVYFKKGYILVSSKKSLDELKYFIDFYKINFSKNDGFDAQFIVCPYVDEIDFMNSEVLIYDFLPGIYEYEKVLNSAKKVYNFYEEETLDLIDDFFEDIKINKEILFKVYNDLLYNELIGTIDELSVKYNINPYQMYKIIMTLKNSEVAKVFIKNDLLKLVKFKSEFENITVDDYNKKIEDLKKLFNKLKWEV</sequence>
<reference evidence="10" key="1">
    <citation type="submission" date="2016-11" db="EMBL/GenBank/DDBJ databases">
        <authorList>
            <person name="Varghese N."/>
            <person name="Submissions S."/>
        </authorList>
    </citation>
    <scope>NUCLEOTIDE SEQUENCE [LARGE SCALE GENOMIC DNA]</scope>
    <source>
        <strain evidence="10">DSM 10124</strain>
    </source>
</reference>
<feature type="domain" description="DDH" evidence="6">
    <location>
        <begin position="73"/>
        <end position="220"/>
    </location>
</feature>
<dbReference type="Pfam" id="PF01368">
    <property type="entry name" value="DHH"/>
    <property type="match status" value="1"/>
</dbReference>
<dbReference type="GO" id="GO:0006310">
    <property type="term" value="P:DNA recombination"/>
    <property type="evidence" value="ECO:0007669"/>
    <property type="project" value="InterPro"/>
</dbReference>
<dbReference type="GO" id="GO:0006281">
    <property type="term" value="P:DNA repair"/>
    <property type="evidence" value="ECO:0007669"/>
    <property type="project" value="InterPro"/>
</dbReference>
<dbReference type="Proteomes" id="UP000184423">
    <property type="component" value="Unassembled WGS sequence"/>
</dbReference>
<name>A0A1M4WS88_9CLOT</name>
<dbReference type="Gene3D" id="3.10.310.30">
    <property type="match status" value="1"/>
</dbReference>
<evidence type="ECO:0000256" key="1">
    <source>
        <dbReference type="ARBA" id="ARBA00005915"/>
    </source>
</evidence>
<keyword evidence="3" id="KW-0540">Nuclease</keyword>
<dbReference type="Gene3D" id="3.90.1640.30">
    <property type="match status" value="1"/>
</dbReference>
<dbReference type="AlphaFoldDB" id="A0A1M4WS88"/>
<evidence type="ECO:0000256" key="3">
    <source>
        <dbReference type="ARBA" id="ARBA00022722"/>
    </source>
</evidence>
<dbReference type="InterPro" id="IPR051673">
    <property type="entry name" value="SSDNA_exonuclease_RecJ"/>
</dbReference>
<keyword evidence="4" id="KW-0378">Hydrolase</keyword>
<evidence type="ECO:0000256" key="2">
    <source>
        <dbReference type="ARBA" id="ARBA00019841"/>
    </source>
</evidence>
<evidence type="ECO:0000256" key="4">
    <source>
        <dbReference type="ARBA" id="ARBA00022801"/>
    </source>
</evidence>
<dbReference type="GO" id="GO:0008409">
    <property type="term" value="F:5'-3' exonuclease activity"/>
    <property type="evidence" value="ECO:0007669"/>
    <property type="project" value="InterPro"/>
</dbReference>
<dbReference type="PANTHER" id="PTHR30255">
    <property type="entry name" value="SINGLE-STRANDED-DNA-SPECIFIC EXONUCLEASE RECJ"/>
    <property type="match status" value="1"/>
</dbReference>
<keyword evidence="5 9" id="KW-0269">Exonuclease</keyword>
<dbReference type="PANTHER" id="PTHR30255:SF2">
    <property type="entry name" value="SINGLE-STRANDED-DNA-SPECIFIC EXONUCLEASE RECJ"/>
    <property type="match status" value="1"/>
</dbReference>
<evidence type="ECO:0000259" key="7">
    <source>
        <dbReference type="Pfam" id="PF02272"/>
    </source>
</evidence>
<dbReference type="NCBIfam" id="TIGR00644">
    <property type="entry name" value="recJ"/>
    <property type="match status" value="1"/>
</dbReference>
<evidence type="ECO:0000256" key="5">
    <source>
        <dbReference type="ARBA" id="ARBA00022839"/>
    </source>
</evidence>
<dbReference type="SUPFAM" id="SSF64182">
    <property type="entry name" value="DHH phosphoesterases"/>
    <property type="match status" value="1"/>
</dbReference>
<dbReference type="InterPro" id="IPR003156">
    <property type="entry name" value="DHHA1_dom"/>
</dbReference>
<organism evidence="9 10">
    <name type="scientific">Caloramator proteoclasticus DSM 10124</name>
    <dbReference type="NCBI Taxonomy" id="1121262"/>
    <lineage>
        <taxon>Bacteria</taxon>
        <taxon>Bacillati</taxon>
        <taxon>Bacillota</taxon>
        <taxon>Clostridia</taxon>
        <taxon>Eubacteriales</taxon>
        <taxon>Clostridiaceae</taxon>
        <taxon>Caloramator</taxon>
    </lineage>
</organism>
<dbReference type="Pfam" id="PF17768">
    <property type="entry name" value="RecJ_OB"/>
    <property type="match status" value="1"/>
</dbReference>
<accession>A0A1M4WS88</accession>
<dbReference type="GO" id="GO:0003676">
    <property type="term" value="F:nucleic acid binding"/>
    <property type="evidence" value="ECO:0007669"/>
    <property type="project" value="InterPro"/>
</dbReference>
<gene>
    <name evidence="9" type="ORF">SAMN02746091_01227</name>
</gene>
<evidence type="ECO:0000259" key="6">
    <source>
        <dbReference type="Pfam" id="PF01368"/>
    </source>
</evidence>
<keyword evidence="10" id="KW-1185">Reference proteome</keyword>
<evidence type="ECO:0000313" key="10">
    <source>
        <dbReference type="Proteomes" id="UP000184423"/>
    </source>
</evidence>
<dbReference type="EMBL" id="FQVG01000019">
    <property type="protein sequence ID" value="SHE84084.1"/>
    <property type="molecule type" value="Genomic_DNA"/>
</dbReference>
<proteinExistence type="inferred from homology"/>
<comment type="similarity">
    <text evidence="1">Belongs to the RecJ family.</text>
</comment>
<evidence type="ECO:0000313" key="9">
    <source>
        <dbReference type="EMBL" id="SHE84084.1"/>
    </source>
</evidence>
<dbReference type="Pfam" id="PF02272">
    <property type="entry name" value="DHHA1"/>
    <property type="match status" value="1"/>
</dbReference>
<dbReference type="InterPro" id="IPR041122">
    <property type="entry name" value="RecJ_OB"/>
</dbReference>
<feature type="domain" description="RecJ OB" evidence="8">
    <location>
        <begin position="445"/>
        <end position="549"/>
    </location>
</feature>
<dbReference type="RefSeq" id="WP_073248453.1">
    <property type="nucleotide sequence ID" value="NZ_FQVG01000019.1"/>
</dbReference>
<dbReference type="InterPro" id="IPR038763">
    <property type="entry name" value="DHH_sf"/>
</dbReference>
<protein>
    <recommendedName>
        <fullName evidence="2">Single-stranded-DNA-specific exonuclease RecJ</fullName>
    </recommendedName>
</protein>
<dbReference type="InterPro" id="IPR001667">
    <property type="entry name" value="DDH_dom"/>
</dbReference>